<protein>
    <submittedName>
        <fullName evidence="2">Uncharacterized protein</fullName>
    </submittedName>
</protein>
<dbReference type="Proteomes" id="UP000006304">
    <property type="component" value="Chromosome"/>
</dbReference>
<sequence length="487" mass="52704">MNDPVTEIELLVRAADAGDTYLSWTWLDGARTPTVCRLDARNREKLLDTLEDALPHPRPTGNGSDARQESEPEAVRRALTIGAFAAYATEHDLSTRLADTLLPRDVRTRLAEHAGDQHIRIRVAPSARLAQVPWELLVLDGDRRLLDIAEIVYDPPATLHAGRSRPPVPWAQQRQLPPLHVIDPILPSSAQPALHNVFRDPDDLGALGEFEGRVVRERRTAGRGTHRRRGQDRAARPVPALVPVQGEVTRVQLSAALIRGCSRFLYFGHVSAAPNEPGSAAIHLGDVVGPSDAPGGAWGLATPRGGAPGHTRGAHLPLCALDFLLGTTRSDDPEVWARYGATNPQLGHEIWPMPSRVALIACEGGVDFRSAETFGLIMAALDAGAELVTTTRWVLPTDAAFRACLGLLPTRRPTTDLALHVDDAHNDPDPVAALTRWQRDQLRTWRDTGAVSCSPIVWAALTSTVAPAREPAEPSQAHAAAVGRSHD</sequence>
<reference evidence="2 3" key="1">
    <citation type="journal article" date="2012" name="J. Bacteriol.">
        <title>Complete genome sequence of Nocardia brasiliensis HUJEG-1.</title>
        <authorList>
            <person name="Vera-Cabrera L."/>
            <person name="Ortiz-Lopez R."/>
            <person name="Elizondo-Gonzalez R."/>
            <person name="Perez-Maya A.A."/>
            <person name="Ocampo-Candiani J."/>
        </authorList>
    </citation>
    <scope>NUCLEOTIDE SEQUENCE [LARGE SCALE GENOMIC DNA]</scope>
    <source>
        <strain evidence="3">ATCC 700358</strain>
    </source>
</reference>
<name>K0ESJ0_NOCB7</name>
<organism evidence="2 3">
    <name type="scientific">Nocardia brasiliensis (strain ATCC 700358 / HUJEG-1)</name>
    <dbReference type="NCBI Taxonomy" id="1133849"/>
    <lineage>
        <taxon>Bacteria</taxon>
        <taxon>Bacillati</taxon>
        <taxon>Actinomycetota</taxon>
        <taxon>Actinomycetes</taxon>
        <taxon>Mycobacteriales</taxon>
        <taxon>Nocardiaceae</taxon>
        <taxon>Nocardia</taxon>
    </lineage>
</organism>
<proteinExistence type="predicted"/>
<evidence type="ECO:0000256" key="1">
    <source>
        <dbReference type="SAM" id="MobiDB-lite"/>
    </source>
</evidence>
<accession>K0ESJ0</accession>
<dbReference type="eggNOG" id="COG0457">
    <property type="taxonomic scope" value="Bacteria"/>
</dbReference>
<dbReference type="AlphaFoldDB" id="K0ESJ0"/>
<dbReference type="RefSeq" id="WP_014982919.1">
    <property type="nucleotide sequence ID" value="NC_018681.1"/>
</dbReference>
<feature type="region of interest" description="Disordered" evidence="1">
    <location>
        <begin position="49"/>
        <end position="73"/>
    </location>
</feature>
<dbReference type="HOGENOM" id="CLU_647018_0_0_11"/>
<dbReference type="KEGG" id="nbr:O3I_010515"/>
<keyword evidence="3" id="KW-1185">Reference proteome</keyword>
<evidence type="ECO:0000313" key="2">
    <source>
        <dbReference type="EMBL" id="AFU00064.1"/>
    </source>
</evidence>
<dbReference type="EMBL" id="CP003876">
    <property type="protein sequence ID" value="AFU00064.1"/>
    <property type="molecule type" value="Genomic_DNA"/>
</dbReference>
<dbReference type="STRING" id="1133849.O3I_010515"/>
<gene>
    <name evidence="2" type="ORF">O3I_010515</name>
</gene>
<evidence type="ECO:0000313" key="3">
    <source>
        <dbReference type="Proteomes" id="UP000006304"/>
    </source>
</evidence>